<dbReference type="RefSeq" id="WP_162644048.1">
    <property type="nucleotide sequence ID" value="NZ_CP048286.1"/>
</dbReference>
<evidence type="ECO:0000313" key="10">
    <source>
        <dbReference type="Proteomes" id="UP000479114"/>
    </source>
</evidence>
<evidence type="ECO:0000256" key="5">
    <source>
        <dbReference type="ARBA" id="ARBA00023136"/>
    </source>
</evidence>
<feature type="transmembrane region" description="Helical" evidence="6">
    <location>
        <begin position="58"/>
        <end position="80"/>
    </location>
</feature>
<comment type="subcellular location">
    <subcellularLocation>
        <location evidence="1 6">Cell membrane</location>
        <topology evidence="1 6">Multi-pass membrane protein</topology>
    </subcellularLocation>
</comment>
<dbReference type="InterPro" id="IPR003838">
    <property type="entry name" value="ABC3_permease_C"/>
</dbReference>
<proteinExistence type="inferred from homology"/>
<dbReference type="InterPro" id="IPR027022">
    <property type="entry name" value="ABC_permease_BceB-typ"/>
</dbReference>
<feature type="transmembrane region" description="Helical" evidence="6">
    <location>
        <begin position="655"/>
        <end position="675"/>
    </location>
</feature>
<evidence type="ECO:0000313" key="9">
    <source>
        <dbReference type="EMBL" id="QHW34051.1"/>
    </source>
</evidence>
<dbReference type="GO" id="GO:0055085">
    <property type="term" value="P:transmembrane transport"/>
    <property type="evidence" value="ECO:0007669"/>
    <property type="project" value="UniProtKB-UniRule"/>
</dbReference>
<gene>
    <name evidence="9" type="ORF">GZH47_26845</name>
</gene>
<evidence type="ECO:0000256" key="4">
    <source>
        <dbReference type="ARBA" id="ARBA00022989"/>
    </source>
</evidence>
<feature type="domain" description="ABC3 transporter permease C-terminal" evidence="8">
    <location>
        <begin position="571"/>
        <end position="671"/>
    </location>
</feature>
<accession>A0A6C0P6S2</accession>
<evidence type="ECO:0000256" key="6">
    <source>
        <dbReference type="PIRNR" id="PIRNR018968"/>
    </source>
</evidence>
<feature type="transmembrane region" description="Helical" evidence="6">
    <location>
        <begin position="197"/>
        <end position="217"/>
    </location>
</feature>
<comment type="similarity">
    <text evidence="6">Belongs to the ABC-4 integral membrane protein family.</text>
</comment>
<feature type="transmembrane region" description="Helical" evidence="6">
    <location>
        <begin position="229"/>
        <end position="248"/>
    </location>
</feature>
<keyword evidence="3 6" id="KW-0812">Transmembrane</keyword>
<feature type="region of interest" description="Disordered" evidence="7">
    <location>
        <begin position="436"/>
        <end position="458"/>
    </location>
</feature>
<dbReference type="Proteomes" id="UP000479114">
    <property type="component" value="Chromosome"/>
</dbReference>
<feature type="transmembrane region" description="Helical" evidence="6">
    <location>
        <begin position="288"/>
        <end position="311"/>
    </location>
</feature>
<evidence type="ECO:0000259" key="8">
    <source>
        <dbReference type="Pfam" id="PF02687"/>
    </source>
</evidence>
<organism evidence="9 10">
    <name type="scientific">Paenibacillus rhizovicinus</name>
    <dbReference type="NCBI Taxonomy" id="2704463"/>
    <lineage>
        <taxon>Bacteria</taxon>
        <taxon>Bacillati</taxon>
        <taxon>Bacillota</taxon>
        <taxon>Bacilli</taxon>
        <taxon>Bacillales</taxon>
        <taxon>Paenibacillaceae</taxon>
        <taxon>Paenibacillus</taxon>
    </lineage>
</organism>
<keyword evidence="2 6" id="KW-1003">Cell membrane</keyword>
<dbReference type="KEGG" id="prz:GZH47_26845"/>
<dbReference type="PIRSF" id="PIRSF018968">
    <property type="entry name" value="ABC_permease_BceB"/>
    <property type="match status" value="1"/>
</dbReference>
<feature type="domain" description="ABC3 transporter permease C-terminal" evidence="8">
    <location>
        <begin position="61"/>
        <end position="178"/>
    </location>
</feature>
<dbReference type="PANTHER" id="PTHR46795:SF3">
    <property type="entry name" value="ABC TRANSPORTER PERMEASE"/>
    <property type="match status" value="1"/>
</dbReference>
<feature type="transmembrane region" description="Helical" evidence="6">
    <location>
        <begin position="101"/>
        <end position="131"/>
    </location>
</feature>
<reference evidence="9 10" key="1">
    <citation type="submission" date="2020-02" db="EMBL/GenBank/DDBJ databases">
        <title>Paenibacillus sp. nov., isolated from rhizosphere soil of tomato.</title>
        <authorList>
            <person name="Weon H.-Y."/>
            <person name="Lee S.A."/>
        </authorList>
    </citation>
    <scope>NUCLEOTIDE SEQUENCE [LARGE SCALE GENOMIC DNA]</scope>
    <source>
        <strain evidence="9 10">14171R-81</strain>
    </source>
</reference>
<protein>
    <submittedName>
        <fullName evidence="9">FtsX-like permease family protein</fullName>
    </submittedName>
</protein>
<dbReference type="AlphaFoldDB" id="A0A6C0P6S2"/>
<name>A0A6C0P6S2_9BACL</name>
<dbReference type="PANTHER" id="PTHR46795">
    <property type="entry name" value="ABC TRANSPORTER PERMEASE-RELATED-RELATED"/>
    <property type="match status" value="1"/>
</dbReference>
<dbReference type="GO" id="GO:0005886">
    <property type="term" value="C:plasma membrane"/>
    <property type="evidence" value="ECO:0007669"/>
    <property type="project" value="UniProtKB-SubCell"/>
</dbReference>
<feature type="transmembrane region" description="Helical" evidence="6">
    <location>
        <begin position="620"/>
        <end position="643"/>
    </location>
</feature>
<evidence type="ECO:0000256" key="1">
    <source>
        <dbReference type="ARBA" id="ARBA00004651"/>
    </source>
</evidence>
<feature type="transmembrane region" description="Helical" evidence="6">
    <location>
        <begin position="151"/>
        <end position="176"/>
    </location>
</feature>
<evidence type="ECO:0000256" key="2">
    <source>
        <dbReference type="ARBA" id="ARBA00022475"/>
    </source>
</evidence>
<keyword evidence="6" id="KW-0813">Transport</keyword>
<keyword evidence="5 6" id="KW-0472">Membrane</keyword>
<evidence type="ECO:0000256" key="3">
    <source>
        <dbReference type="ARBA" id="ARBA00022692"/>
    </source>
</evidence>
<evidence type="ECO:0000256" key="7">
    <source>
        <dbReference type="SAM" id="MobiDB-lite"/>
    </source>
</evidence>
<dbReference type="InterPro" id="IPR052536">
    <property type="entry name" value="ABC-4_Integral_Memb_Prot"/>
</dbReference>
<keyword evidence="4 6" id="KW-1133">Transmembrane helix</keyword>
<keyword evidence="10" id="KW-1185">Reference proteome</keyword>
<sequence length="687" mass="75577">MTLLELSLKNVRRNLGLYTIYGISMVIGIMIFFSFSSVMYNPDILDALENAQNFQTGFLIGSSVIVLFVVLFILYANSFFIRQRKKELGMYMLYGMKERHLLLMLLYETLALGAAALLAGGLLGGLLSKIFGALLMNLMKYDQAISLDYPVQAIIATLAVFVVLIAAAAIQSYLLIARVQLVDLFRAKEITEKPIRTSAVLAVLAVLLLGTSLFIVGSGKQSAFWSDHAGASLIYCSIGIVAGTYLFFRQFAGWLLQQWSRSKRYYGGNTTLWTSSIRFQIRGNTLNLTFISLFSTMLILLMCFVSINYSVQFEAVGRNLPNDLAYESKSAAVDSEVKKAIEASDHGILTSRTLELLRSEPVTDPAIAFENPEYYAPGVLLVSAADYNAVVAARGDKQQVSLSGDEAVSLSQGMDFPEALPGSGAAFQVRVLSDGASKSHESNGSNASTKESKASNESHAATFKVVEKKDYALLGWSTDPVTSMVKKPAVLVIADGEYDRLSQESQASASNSASISTFRIYNLADAANAEALSRELHAIVTGQSDTYYSSFADVYSRQIEGSSLLLFSSAFLALIALFSLASVIYFKQLREATEARRQYAILRKLGVGRREMMSVIRKQLLFVFALPLLPGLLSSWLIIKTYILDSVQDFPNLKGMVWGIMALYFLIYAGFYLVSTNIYYRIANRTA</sequence>
<dbReference type="EMBL" id="CP048286">
    <property type="protein sequence ID" value="QHW34051.1"/>
    <property type="molecule type" value="Genomic_DNA"/>
</dbReference>
<feature type="transmembrane region" description="Helical" evidence="6">
    <location>
        <begin position="564"/>
        <end position="586"/>
    </location>
</feature>
<dbReference type="Pfam" id="PF02687">
    <property type="entry name" value="FtsX"/>
    <property type="match status" value="2"/>
</dbReference>
<feature type="transmembrane region" description="Helical" evidence="6">
    <location>
        <begin position="15"/>
        <end position="38"/>
    </location>
</feature>